<proteinExistence type="predicted"/>
<dbReference type="Pfam" id="PF00535">
    <property type="entry name" value="Glycos_transf_2"/>
    <property type="match status" value="1"/>
</dbReference>
<dbReference type="PANTHER" id="PTHR22916:SF51">
    <property type="entry name" value="GLYCOSYLTRANSFERASE EPSH-RELATED"/>
    <property type="match status" value="1"/>
</dbReference>
<dbReference type="GO" id="GO:0016758">
    <property type="term" value="F:hexosyltransferase activity"/>
    <property type="evidence" value="ECO:0007669"/>
    <property type="project" value="UniProtKB-ARBA"/>
</dbReference>
<evidence type="ECO:0000256" key="1">
    <source>
        <dbReference type="ARBA" id="ARBA00022676"/>
    </source>
</evidence>
<evidence type="ECO:0000256" key="2">
    <source>
        <dbReference type="ARBA" id="ARBA00022679"/>
    </source>
</evidence>
<dbReference type="EMBL" id="QRJE01000025">
    <property type="protein sequence ID" value="RHH09125.1"/>
    <property type="molecule type" value="Genomic_DNA"/>
</dbReference>
<keyword evidence="1" id="KW-0328">Glycosyltransferase</keyword>
<dbReference type="SUPFAM" id="SSF53448">
    <property type="entry name" value="Nucleotide-diphospho-sugar transferases"/>
    <property type="match status" value="1"/>
</dbReference>
<accession>A0A396BRQ7</accession>
<comment type="caution">
    <text evidence="4">The sequence shown here is derived from an EMBL/GenBank/DDBJ whole genome shotgun (WGS) entry which is preliminary data.</text>
</comment>
<dbReference type="AlphaFoldDB" id="A0A396BRQ7"/>
<evidence type="ECO:0000313" key="5">
    <source>
        <dbReference type="Proteomes" id="UP000266644"/>
    </source>
</evidence>
<sequence>MKNIQTIISVIIPTYMPQDYLWECLEALYKQSLAKEYYEVILVLNGEKEPYYQSIVEFVNSNAVDLKCSIIYTELMGVSNARNIGIDSSAGSYCCFVDDDDLVSPNYLANLLAKADEQSLVVSDVRTFTNGLENLGYDYLSKAFRETREDNIFARRSFLSSSCGKLIHRKMIADRRFCLKLKNSEDSVFMYKISDRISRIVLADVDTIYYRRIRPSSASRRKQGLFEKLRNALLSTNANIFTYLQNPFKYNFTLLLSRIAATIVRTRWIN</sequence>
<dbReference type="InterPro" id="IPR001173">
    <property type="entry name" value="Glyco_trans_2-like"/>
</dbReference>
<name>A0A396BRQ7_BACFG</name>
<dbReference type="Gene3D" id="3.90.550.10">
    <property type="entry name" value="Spore Coat Polysaccharide Biosynthesis Protein SpsA, Chain A"/>
    <property type="match status" value="1"/>
</dbReference>
<evidence type="ECO:0000313" key="4">
    <source>
        <dbReference type="EMBL" id="RHH09125.1"/>
    </source>
</evidence>
<dbReference type="PANTHER" id="PTHR22916">
    <property type="entry name" value="GLYCOSYLTRANSFERASE"/>
    <property type="match status" value="1"/>
</dbReference>
<keyword evidence="2 4" id="KW-0808">Transferase</keyword>
<evidence type="ECO:0000259" key="3">
    <source>
        <dbReference type="Pfam" id="PF00535"/>
    </source>
</evidence>
<protein>
    <submittedName>
        <fullName evidence="4">Glycosyltransferase family 2 protein</fullName>
    </submittedName>
</protein>
<dbReference type="CDD" id="cd00761">
    <property type="entry name" value="Glyco_tranf_GTA_type"/>
    <property type="match status" value="1"/>
</dbReference>
<dbReference type="RefSeq" id="WP_122330458.1">
    <property type="nucleotide sequence ID" value="NZ_JAGJGZ010000011.1"/>
</dbReference>
<dbReference type="InterPro" id="IPR029044">
    <property type="entry name" value="Nucleotide-diphossugar_trans"/>
</dbReference>
<organism evidence="4 5">
    <name type="scientific">Bacteroides fragilis</name>
    <dbReference type="NCBI Taxonomy" id="817"/>
    <lineage>
        <taxon>Bacteria</taxon>
        <taxon>Pseudomonadati</taxon>
        <taxon>Bacteroidota</taxon>
        <taxon>Bacteroidia</taxon>
        <taxon>Bacteroidales</taxon>
        <taxon>Bacteroidaceae</taxon>
        <taxon>Bacteroides</taxon>
    </lineage>
</organism>
<feature type="domain" description="Glycosyltransferase 2-like" evidence="3">
    <location>
        <begin position="9"/>
        <end position="172"/>
    </location>
</feature>
<reference evidence="4 5" key="1">
    <citation type="submission" date="2018-08" db="EMBL/GenBank/DDBJ databases">
        <title>A genome reference for cultivated species of the human gut microbiota.</title>
        <authorList>
            <person name="Zou Y."/>
            <person name="Xue W."/>
            <person name="Luo G."/>
        </authorList>
    </citation>
    <scope>NUCLEOTIDE SEQUENCE [LARGE SCALE GENOMIC DNA]</scope>
    <source>
        <strain evidence="4 5">AM18-6</strain>
    </source>
</reference>
<dbReference type="Proteomes" id="UP000266644">
    <property type="component" value="Unassembled WGS sequence"/>
</dbReference>
<gene>
    <name evidence="4" type="ORF">DW228_15530</name>
</gene>